<keyword evidence="1" id="KW-0472">Membrane</keyword>
<accession>A0A158DVJ3</accession>
<organism evidence="2 3">
    <name type="scientific">Caballeronia pedi</name>
    <dbReference type="NCBI Taxonomy" id="1777141"/>
    <lineage>
        <taxon>Bacteria</taxon>
        <taxon>Pseudomonadati</taxon>
        <taxon>Pseudomonadota</taxon>
        <taxon>Betaproteobacteria</taxon>
        <taxon>Burkholderiales</taxon>
        <taxon>Burkholderiaceae</taxon>
        <taxon>Caballeronia</taxon>
    </lineage>
</organism>
<dbReference type="AlphaFoldDB" id="A0A158DVJ3"/>
<keyword evidence="1" id="KW-1133">Transmembrane helix</keyword>
<keyword evidence="1" id="KW-0812">Transmembrane</keyword>
<dbReference type="EMBL" id="FCOE02000050">
    <property type="protein sequence ID" value="SAK98553.1"/>
    <property type="molecule type" value="Genomic_DNA"/>
</dbReference>
<name>A0A158DVJ3_9BURK</name>
<gene>
    <name evidence="2" type="ORF">AWB80_07550</name>
</gene>
<feature type="transmembrane region" description="Helical" evidence="1">
    <location>
        <begin position="16"/>
        <end position="37"/>
    </location>
</feature>
<dbReference type="Proteomes" id="UP000054911">
    <property type="component" value="Unassembled WGS sequence"/>
</dbReference>
<protein>
    <submittedName>
        <fullName evidence="2">Uncharacterized protein</fullName>
    </submittedName>
</protein>
<dbReference type="RefSeq" id="WP_143328220.1">
    <property type="nucleotide sequence ID" value="NZ_FCOE02000050.1"/>
</dbReference>
<dbReference type="STRING" id="1777141.AWB80_07550"/>
<evidence type="ECO:0000313" key="2">
    <source>
        <dbReference type="EMBL" id="SAK98553.1"/>
    </source>
</evidence>
<evidence type="ECO:0000256" key="1">
    <source>
        <dbReference type="SAM" id="Phobius"/>
    </source>
</evidence>
<reference evidence="2" key="1">
    <citation type="submission" date="2016-01" db="EMBL/GenBank/DDBJ databases">
        <authorList>
            <person name="Peeters C."/>
        </authorList>
    </citation>
    <scope>NUCLEOTIDE SEQUENCE [LARGE SCALE GENOMIC DNA]</scope>
    <source>
        <strain evidence="2">LMG 29323</strain>
    </source>
</reference>
<keyword evidence="3" id="KW-1185">Reference proteome</keyword>
<sequence length="203" mass="21061">MSVIEDVEKVAGGGSILPWAILAVVLAIGGAGALGYYKGDAARGARDELAYAQAQKKADDAWQSKLDAATDIGSKLSATLAHAQQQVQTVTVTQIQRVPVVTKSYAEQFGETLQAIPPAVYTVGFVGVWNNALDPSVEHAVPVPAGVAAGSAGDPNVARAGIDSADVLSNAIVNGGKYAACRNELNALIDWHEQNPTEQKSPQ</sequence>
<proteinExistence type="predicted"/>
<evidence type="ECO:0000313" key="3">
    <source>
        <dbReference type="Proteomes" id="UP000054911"/>
    </source>
</evidence>
<comment type="caution">
    <text evidence="2">The sequence shown here is derived from an EMBL/GenBank/DDBJ whole genome shotgun (WGS) entry which is preliminary data.</text>
</comment>